<sequence>MLCYKKFLINKVGIVVTENSKAKTLFLFGYSSESNRVSKRHYFLKSCTFLKQPLHCFNIKNDWIKKAGTLALSSAITLSVTACGGGSTGHKALNSKEMQDRVTGYVGSIAADEPQAAMVARDILIRGGNAADAATALGFALTVTLPSRASLGGGGACVAYRPGQPAQSFLFLPQPGNIKGTAGRPAAIPMMARGLYLLQASNGKADINDILQVTSNLAGNGVTVSDIFASDLAAVQGPLFQDPAMQKLFTRRDGATLQAGDMLYQPRLKIIYDRLTTAGISDLYIGSLAHSYTLGAQAAGGGLSGADFRNALPVEAPALSISLPNKETLYLVSPPADGGLGMGMAWKTQSNSLTTSQGTVAAWRASNPAAYDKQSILAQEEKAQSLLNNGQAGNGTLSSLPASTSYTVVDRNGEAVSCALTMNNLFGTGRVAGTTGIVMAASPNAAPQPLLTAAITTYKNRFLAAISASGQNDAAAAGAESLNSLLNAGENKENSAIAHPNTPQGRVNAVYCQDGLPGNTNKCRAYTDPQGTGLALSSR</sequence>
<keyword evidence="5" id="KW-1185">Reference proteome</keyword>
<reference evidence="4" key="1">
    <citation type="submission" date="2022-10" db="EMBL/GenBank/DDBJ databases">
        <authorList>
            <person name="Botero Cardona J."/>
        </authorList>
    </citation>
    <scope>NUCLEOTIDE SEQUENCE</scope>
    <source>
        <strain evidence="4">R-83534</strain>
    </source>
</reference>
<evidence type="ECO:0000256" key="3">
    <source>
        <dbReference type="ARBA" id="ARBA00047417"/>
    </source>
</evidence>
<gene>
    <name evidence="4" type="ORF">R83534S58_LOCUS1863</name>
</gene>
<dbReference type="Pfam" id="PF01019">
    <property type="entry name" value="G_glu_transpept"/>
    <property type="match status" value="1"/>
</dbReference>
<dbReference type="InterPro" id="IPR043137">
    <property type="entry name" value="GGT_ssub_C"/>
</dbReference>
<dbReference type="Proteomes" id="UP001154272">
    <property type="component" value="Unassembled WGS sequence"/>
</dbReference>
<accession>A0ABM9HSW6</accession>
<evidence type="ECO:0000256" key="1">
    <source>
        <dbReference type="ARBA" id="ARBA00001049"/>
    </source>
</evidence>
<proteinExistence type="predicted"/>
<comment type="catalytic activity">
    <reaction evidence="3">
        <text>an N-terminal (5-L-glutamyl)-[peptide] + an alpha-amino acid = 5-L-glutamyl amino acid + an N-terminal L-alpha-aminoacyl-[peptide]</text>
        <dbReference type="Rhea" id="RHEA:23904"/>
        <dbReference type="Rhea" id="RHEA-COMP:9780"/>
        <dbReference type="Rhea" id="RHEA-COMP:9795"/>
        <dbReference type="ChEBI" id="CHEBI:77644"/>
        <dbReference type="ChEBI" id="CHEBI:78597"/>
        <dbReference type="ChEBI" id="CHEBI:78599"/>
        <dbReference type="ChEBI" id="CHEBI:78608"/>
        <dbReference type="EC" id="2.3.2.2"/>
    </reaction>
</comment>
<dbReference type="SUPFAM" id="SSF56235">
    <property type="entry name" value="N-terminal nucleophile aminohydrolases (Ntn hydrolases)"/>
    <property type="match status" value="1"/>
</dbReference>
<organism evidence="4 5">
    <name type="scientific">Commensalibacter papalotli</name>
    <name type="common">ex Botero et al. 2024</name>
    <dbReference type="NCBI Taxonomy" id="2972766"/>
    <lineage>
        <taxon>Bacteria</taxon>
        <taxon>Pseudomonadati</taxon>
        <taxon>Pseudomonadota</taxon>
        <taxon>Alphaproteobacteria</taxon>
        <taxon>Acetobacterales</taxon>
        <taxon>Acetobacteraceae</taxon>
    </lineage>
</organism>
<name>A0ABM9HSW6_9PROT</name>
<comment type="caution">
    <text evidence="4">The sequence shown here is derived from an EMBL/GenBank/DDBJ whole genome shotgun (WGS) entry which is preliminary data.</text>
</comment>
<dbReference type="PANTHER" id="PTHR11686:SF9">
    <property type="entry name" value="RE13973P"/>
    <property type="match status" value="1"/>
</dbReference>
<dbReference type="PANTHER" id="PTHR11686">
    <property type="entry name" value="GAMMA GLUTAMYL TRANSPEPTIDASE"/>
    <property type="match status" value="1"/>
</dbReference>
<dbReference type="Gene3D" id="3.60.20.40">
    <property type="match status" value="1"/>
</dbReference>
<dbReference type="InterPro" id="IPR029055">
    <property type="entry name" value="Ntn_hydrolases_N"/>
</dbReference>
<evidence type="ECO:0000313" key="4">
    <source>
        <dbReference type="EMBL" id="CAI3953604.1"/>
    </source>
</evidence>
<dbReference type="PRINTS" id="PR01210">
    <property type="entry name" value="GGTRANSPTASE"/>
</dbReference>
<dbReference type="InterPro" id="IPR000101">
    <property type="entry name" value="GGT_peptidase"/>
</dbReference>
<protein>
    <submittedName>
        <fullName evidence="4">Gamma-glutamyltranspeptidase (Ggt) (PDB:2Z8I) (PUBMED:16618936)</fullName>
    </submittedName>
</protein>
<comment type="catalytic activity">
    <reaction evidence="2">
        <text>glutathione + H2O = L-cysteinylglycine + L-glutamate</text>
        <dbReference type="Rhea" id="RHEA:28807"/>
        <dbReference type="ChEBI" id="CHEBI:15377"/>
        <dbReference type="ChEBI" id="CHEBI:29985"/>
        <dbReference type="ChEBI" id="CHEBI:57925"/>
        <dbReference type="ChEBI" id="CHEBI:61694"/>
        <dbReference type="EC" id="3.4.19.13"/>
    </reaction>
</comment>
<evidence type="ECO:0000256" key="2">
    <source>
        <dbReference type="ARBA" id="ARBA00001089"/>
    </source>
</evidence>
<dbReference type="EMBL" id="CAMXCH010000004">
    <property type="protein sequence ID" value="CAI3953604.1"/>
    <property type="molecule type" value="Genomic_DNA"/>
</dbReference>
<evidence type="ECO:0000313" key="5">
    <source>
        <dbReference type="Proteomes" id="UP001154272"/>
    </source>
</evidence>
<comment type="catalytic activity">
    <reaction evidence="1">
        <text>an S-substituted glutathione + H2O = an S-substituted L-cysteinylglycine + L-glutamate</text>
        <dbReference type="Rhea" id="RHEA:59468"/>
        <dbReference type="ChEBI" id="CHEBI:15377"/>
        <dbReference type="ChEBI" id="CHEBI:29985"/>
        <dbReference type="ChEBI" id="CHEBI:90779"/>
        <dbReference type="ChEBI" id="CHEBI:143103"/>
        <dbReference type="EC" id="3.4.19.13"/>
    </reaction>
</comment>